<protein>
    <submittedName>
        <fullName evidence="4">N-acetylmuramoyl-L-alanine amidase LytC</fullName>
        <ecNumber evidence="4">3.5.1.28</ecNumber>
    </submittedName>
</protein>
<sequence>MNILILNGHGAGDSGALGNGYKEADLTRELADLVVSKLNTYAKVYRYPRERNAYKDIKNGVFTKYLPIAFDKIDYAFEIHFNAFDGNAKGTEIYITKLEKGYSVEQAIVNNIASIGFSNRGVKRSDFLVIKTLKNKGVSSALLETCFIDNANDMKTYQEHKNDIAQAIVNGIVERFGLNGTSKPVEPTLPQPAKKTVVEIAREVINGAWGNGQDRTNRLTNAGYNPSEVQAEVNRQLGAKPTSPSEPTNNSKTLGTYEVIASDLSVRTGPGENYRRKTYNELTADAKKHDYDKDGCINKGTRVTVKEWKNGFARIPSGWVSGDYLKKV</sequence>
<feature type="domain" description="MurNAc-LAA" evidence="2">
    <location>
        <begin position="71"/>
        <end position="173"/>
    </location>
</feature>
<feature type="region of interest" description="Disordered" evidence="1">
    <location>
        <begin position="236"/>
        <end position="255"/>
    </location>
</feature>
<dbReference type="EMBL" id="CACRTL010000029">
    <property type="protein sequence ID" value="VYU12097.1"/>
    <property type="molecule type" value="Genomic_DNA"/>
</dbReference>
<name>A0A6N3CDT7_9FIRM</name>
<evidence type="ECO:0000313" key="4">
    <source>
        <dbReference type="EMBL" id="VYU12097.1"/>
    </source>
</evidence>
<evidence type="ECO:0000259" key="3">
    <source>
        <dbReference type="SMART" id="SM01095"/>
    </source>
</evidence>
<dbReference type="SMART" id="SM00646">
    <property type="entry name" value="Ami_3"/>
    <property type="match status" value="1"/>
</dbReference>
<dbReference type="RefSeq" id="WP_156635734.1">
    <property type="nucleotide sequence ID" value="NZ_CACRTL010000029.1"/>
</dbReference>
<dbReference type="AlphaFoldDB" id="A0A6N3CDT7"/>
<dbReference type="Gene3D" id="3.40.630.40">
    <property type="entry name" value="Zn-dependent exopeptidases"/>
    <property type="match status" value="1"/>
</dbReference>
<evidence type="ECO:0000256" key="1">
    <source>
        <dbReference type="SAM" id="MobiDB-lite"/>
    </source>
</evidence>
<reference evidence="4" key="1">
    <citation type="submission" date="2019-11" db="EMBL/GenBank/DDBJ databases">
        <authorList>
            <person name="Feng L."/>
        </authorList>
    </citation>
    <scope>NUCLEOTIDE SEQUENCE</scope>
    <source>
        <strain evidence="4">CramosumLFYP8</strain>
    </source>
</reference>
<dbReference type="SUPFAM" id="SSF53187">
    <property type="entry name" value="Zn-dependent exopeptidases"/>
    <property type="match status" value="1"/>
</dbReference>
<dbReference type="Pfam" id="PF01520">
    <property type="entry name" value="Amidase_3"/>
    <property type="match status" value="1"/>
</dbReference>
<accession>A0A6N3CDT7</accession>
<organism evidence="4">
    <name type="scientific">Thomasclavelia ramosa</name>
    <dbReference type="NCBI Taxonomy" id="1547"/>
    <lineage>
        <taxon>Bacteria</taxon>
        <taxon>Bacillati</taxon>
        <taxon>Bacillota</taxon>
        <taxon>Erysipelotrichia</taxon>
        <taxon>Erysipelotrichales</taxon>
        <taxon>Coprobacillaceae</taxon>
        <taxon>Thomasclavelia</taxon>
    </lineage>
</organism>
<proteinExistence type="predicted"/>
<dbReference type="SMART" id="SM01095">
    <property type="entry name" value="Cpl-7"/>
    <property type="match status" value="1"/>
</dbReference>
<keyword evidence="4" id="KW-0378">Hydrolase</keyword>
<dbReference type="InterPro" id="IPR013168">
    <property type="entry name" value="Cpl_7_lyso_C"/>
</dbReference>
<dbReference type="GO" id="GO:0030288">
    <property type="term" value="C:outer membrane-bounded periplasmic space"/>
    <property type="evidence" value="ECO:0007669"/>
    <property type="project" value="TreeGrafter"/>
</dbReference>
<gene>
    <name evidence="4" type="primary">lytC_2</name>
    <name evidence="4" type="ORF">CRLFYP8_03000</name>
</gene>
<dbReference type="GO" id="GO:0009253">
    <property type="term" value="P:peptidoglycan catabolic process"/>
    <property type="evidence" value="ECO:0007669"/>
    <property type="project" value="InterPro"/>
</dbReference>
<feature type="compositionally biased region" description="Polar residues" evidence="1">
    <location>
        <begin position="242"/>
        <end position="254"/>
    </location>
</feature>
<feature type="domain" description="Cpl-7 lysozyme C-terminal" evidence="3">
    <location>
        <begin position="197"/>
        <end position="238"/>
    </location>
</feature>
<dbReference type="Gene3D" id="2.30.30.40">
    <property type="entry name" value="SH3 Domains"/>
    <property type="match status" value="1"/>
</dbReference>
<dbReference type="PANTHER" id="PTHR30404:SF8">
    <property type="entry name" value="AUTOLYSIN PH-RELATED"/>
    <property type="match status" value="1"/>
</dbReference>
<dbReference type="InterPro" id="IPR002508">
    <property type="entry name" value="MurNAc-LAA_cat"/>
</dbReference>
<dbReference type="EC" id="3.5.1.28" evidence="4"/>
<dbReference type="CDD" id="cd02696">
    <property type="entry name" value="MurNAc-LAA"/>
    <property type="match status" value="1"/>
</dbReference>
<evidence type="ECO:0000259" key="2">
    <source>
        <dbReference type="SMART" id="SM00646"/>
    </source>
</evidence>
<dbReference type="InterPro" id="IPR050695">
    <property type="entry name" value="N-acetylmuramoyl_amidase_3"/>
</dbReference>
<dbReference type="Pfam" id="PF08230">
    <property type="entry name" value="CW_7"/>
    <property type="match status" value="1"/>
</dbReference>
<dbReference type="GO" id="GO:0008745">
    <property type="term" value="F:N-acetylmuramoyl-L-alanine amidase activity"/>
    <property type="evidence" value="ECO:0007669"/>
    <property type="project" value="UniProtKB-EC"/>
</dbReference>
<dbReference type="PANTHER" id="PTHR30404">
    <property type="entry name" value="N-ACETYLMURAMOYL-L-ALANINE AMIDASE"/>
    <property type="match status" value="1"/>
</dbReference>